<keyword evidence="2" id="KW-1185">Reference proteome</keyword>
<dbReference type="InterPro" id="IPR025563">
    <property type="entry name" value="DUF4286"/>
</dbReference>
<gene>
    <name evidence="1" type="ORF">GCM10010992_02980</name>
</gene>
<protein>
    <recommendedName>
        <fullName evidence="3">DUF4286 domain-containing protein</fullName>
    </recommendedName>
</protein>
<dbReference type="EMBL" id="BMLV01000001">
    <property type="protein sequence ID" value="GGP01670.1"/>
    <property type="molecule type" value="Genomic_DNA"/>
</dbReference>
<dbReference type="Proteomes" id="UP000620064">
    <property type="component" value="Unassembled WGS sequence"/>
</dbReference>
<sequence>MSILSITFHTVESQIENWNQYVDTELALMIENLYDVEKYILSEVKSEMLTEGKNTNLLLIFENDQKRKEFTETELLNISERIAARFGETVMIFITELNTKKSRL</sequence>
<name>A0ABQ2NHM2_9FLAO</name>
<comment type="caution">
    <text evidence="1">The sequence shown here is derived from an EMBL/GenBank/DDBJ whole genome shotgun (WGS) entry which is preliminary data.</text>
</comment>
<accession>A0ABQ2NHM2</accession>
<dbReference type="RefSeq" id="WP_188616308.1">
    <property type="nucleotide sequence ID" value="NZ_BMLV01000001.1"/>
</dbReference>
<reference evidence="2" key="1">
    <citation type="journal article" date="2019" name="Int. J. Syst. Evol. Microbiol.">
        <title>The Global Catalogue of Microorganisms (GCM) 10K type strain sequencing project: providing services to taxonomists for standard genome sequencing and annotation.</title>
        <authorList>
            <consortium name="The Broad Institute Genomics Platform"/>
            <consortium name="The Broad Institute Genome Sequencing Center for Infectious Disease"/>
            <person name="Wu L."/>
            <person name="Ma J."/>
        </authorList>
    </citation>
    <scope>NUCLEOTIDE SEQUENCE [LARGE SCALE GENOMIC DNA]</scope>
    <source>
        <strain evidence="2">CGMCC 1.7656</strain>
    </source>
</reference>
<evidence type="ECO:0008006" key="3">
    <source>
        <dbReference type="Google" id="ProtNLM"/>
    </source>
</evidence>
<evidence type="ECO:0000313" key="2">
    <source>
        <dbReference type="Proteomes" id="UP000620064"/>
    </source>
</evidence>
<proteinExistence type="predicted"/>
<organism evidence="1 2">
    <name type="scientific">Cloacibacterium rupense</name>
    <dbReference type="NCBI Taxonomy" id="517423"/>
    <lineage>
        <taxon>Bacteria</taxon>
        <taxon>Pseudomonadati</taxon>
        <taxon>Bacteroidota</taxon>
        <taxon>Flavobacteriia</taxon>
        <taxon>Flavobacteriales</taxon>
        <taxon>Weeksellaceae</taxon>
    </lineage>
</organism>
<evidence type="ECO:0000313" key="1">
    <source>
        <dbReference type="EMBL" id="GGP01670.1"/>
    </source>
</evidence>
<dbReference type="Pfam" id="PF14114">
    <property type="entry name" value="DUF4286"/>
    <property type="match status" value="1"/>
</dbReference>